<sequence>MTQSNSATNKLSSPNGSDFSSQGLLSALLHWIKSYGGLSDLKKQNEKLAELESKLDTVLQSSDSNLTPTTSTETN</sequence>
<protein>
    <submittedName>
        <fullName evidence="1">Similarity. Hypothetical start</fullName>
    </submittedName>
</protein>
<organism evidence="1">
    <name type="scientific">Microcystis aeruginosa (strain PCC 7806)</name>
    <dbReference type="NCBI Taxonomy" id="267872"/>
    <lineage>
        <taxon>Bacteria</taxon>
        <taxon>Bacillati</taxon>
        <taxon>Cyanobacteriota</taxon>
        <taxon>Cyanophyceae</taxon>
        <taxon>Oscillatoriophycideae</taxon>
        <taxon>Chroococcales</taxon>
        <taxon>Microcystaceae</taxon>
        <taxon>Microcystis</taxon>
    </lineage>
</organism>
<proteinExistence type="predicted"/>
<reference evidence="1" key="1">
    <citation type="submission" date="2007-08" db="EMBL/GenBank/DDBJ databases">
        <authorList>
            <person name="Frangeul L."/>
        </authorList>
    </citation>
    <scope>NUCLEOTIDE SEQUENCE</scope>
    <source>
        <strain evidence="1">PCC 7806</strain>
    </source>
</reference>
<gene>
    <name evidence="1" type="ORF">IPF_3648</name>
</gene>
<accession>A8YCP6</accession>
<evidence type="ECO:0000313" key="1">
    <source>
        <dbReference type="EMBL" id="CAO89223.1"/>
    </source>
</evidence>
<dbReference type="AlphaFoldDB" id="A8YCP6"/>
<name>A8YCP6_MICA7</name>
<dbReference type="EMBL" id="AM778916">
    <property type="protein sequence ID" value="CAO89223.1"/>
    <property type="molecule type" value="Genomic_DNA"/>
</dbReference>